<evidence type="ECO:0000256" key="5">
    <source>
        <dbReference type="ARBA" id="ARBA00030414"/>
    </source>
</evidence>
<keyword evidence="4" id="KW-0068">Autocatalytic cleavage</keyword>
<feature type="compositionally biased region" description="Basic and acidic residues" evidence="11">
    <location>
        <begin position="178"/>
        <end position="198"/>
    </location>
</feature>
<dbReference type="OrthoDB" id="18230at2157"/>
<feature type="compositionally biased region" description="Basic and acidic residues" evidence="11">
    <location>
        <begin position="158"/>
        <end position="170"/>
    </location>
</feature>
<evidence type="ECO:0000256" key="1">
    <source>
        <dbReference type="ARBA" id="ARBA00012920"/>
    </source>
</evidence>
<evidence type="ECO:0000256" key="10">
    <source>
        <dbReference type="PIRSR" id="PIRSR600246-3"/>
    </source>
</evidence>
<dbReference type="GO" id="GO:0008233">
    <property type="term" value="F:peptidase activity"/>
    <property type="evidence" value="ECO:0007669"/>
    <property type="project" value="UniProtKB-KW"/>
</dbReference>
<feature type="binding site" evidence="9">
    <location>
        <begin position="225"/>
        <end position="228"/>
    </location>
    <ligand>
        <name>substrate</name>
    </ligand>
</feature>
<feature type="active site" description="Nucleophile" evidence="8">
    <location>
        <position position="198"/>
    </location>
</feature>
<dbReference type="GO" id="GO:0006508">
    <property type="term" value="P:proteolysis"/>
    <property type="evidence" value="ECO:0007669"/>
    <property type="project" value="UniProtKB-KW"/>
</dbReference>
<dbReference type="Pfam" id="PF01112">
    <property type="entry name" value="Asparaginase_2"/>
    <property type="match status" value="1"/>
</dbReference>
<reference evidence="12 13" key="1">
    <citation type="journal article" date="2014" name="PLoS Genet.">
        <title>Phylogenetically driven sequencing of extremely halophilic archaea reveals strategies for static and dynamic osmo-response.</title>
        <authorList>
            <person name="Becker E.A."/>
            <person name="Seitzer P.M."/>
            <person name="Tritt A."/>
            <person name="Larsen D."/>
            <person name="Krusor M."/>
            <person name="Yao A.I."/>
            <person name="Wu D."/>
            <person name="Madern D."/>
            <person name="Eisen J.A."/>
            <person name="Darling A.E."/>
            <person name="Facciotti M.T."/>
        </authorList>
    </citation>
    <scope>NUCLEOTIDE SEQUENCE [LARGE SCALE GENOMIC DNA]</scope>
    <source>
        <strain evidence="12 13">DSM 18795</strain>
    </source>
</reference>
<dbReference type="PATRIC" id="fig|1227498.3.peg.4404"/>
<dbReference type="GO" id="GO:0005737">
    <property type="term" value="C:cytoplasm"/>
    <property type="evidence" value="ECO:0007669"/>
    <property type="project" value="TreeGrafter"/>
</dbReference>
<dbReference type="EMBL" id="AOIA01000167">
    <property type="protein sequence ID" value="ELY50526.1"/>
    <property type="molecule type" value="Genomic_DNA"/>
</dbReference>
<feature type="binding site" evidence="9">
    <location>
        <begin position="247"/>
        <end position="250"/>
    </location>
    <ligand>
        <name>substrate</name>
    </ligand>
</feature>
<dbReference type="EC" id="3.5.1.1" evidence="1"/>
<dbReference type="Proteomes" id="UP000011531">
    <property type="component" value="Unassembled WGS sequence"/>
</dbReference>
<protein>
    <recommendedName>
        <fullName evidence="6">Plant-type L-asparaginase</fullName>
        <ecNumber evidence="1">3.5.1.1</ecNumber>
    </recommendedName>
    <alternativeName>
        <fullName evidence="5">L-asparagine amidohydrolase</fullName>
    </alternativeName>
</protein>
<keyword evidence="2" id="KW-0645">Protease</keyword>
<sequence>MQLLVHGGAGATPKAPDARRAVLERAAETGADRSTPTEAVTTAIGVLESSPRFNAGVGGAVQSDGEIRTDAGIMTDDRSVGAACSMPGVERAVEVARLVMAETPHGLVSGEHAVSLADAYGIETGVDLWVERTRERWDALEPPSGGPRSELEWIRERYGRTDPDGRDGKGTTDATAADSDRDTVERGPTDGAPRDHDTVGAVAVDGERLAAATSTGGRWLALAGRVGDVPQVGSGFYCCPSAAVSATGAGEDIARTTLSRRVAGHVERGLDADAAAALGIEEFAELTGSTAGVIAIDARGRLGSAYNSDGMQTAQATDRSA</sequence>
<dbReference type="CDD" id="cd04703">
    <property type="entry name" value="Asparaginase_2_like_1"/>
    <property type="match status" value="1"/>
</dbReference>
<evidence type="ECO:0000256" key="8">
    <source>
        <dbReference type="PIRSR" id="PIRSR600246-1"/>
    </source>
</evidence>
<evidence type="ECO:0000256" key="4">
    <source>
        <dbReference type="ARBA" id="ARBA00022813"/>
    </source>
</evidence>
<dbReference type="STRING" id="1227498.C492_22162"/>
<accession>L9WMV5</accession>
<dbReference type="GO" id="GO:0004067">
    <property type="term" value="F:asparaginase activity"/>
    <property type="evidence" value="ECO:0007669"/>
    <property type="project" value="UniProtKB-EC"/>
</dbReference>
<dbReference type="SUPFAM" id="SSF56235">
    <property type="entry name" value="N-terminal nucleophile aminohydrolases (Ntn hydrolases)"/>
    <property type="match status" value="1"/>
</dbReference>
<dbReference type="InterPro" id="IPR000246">
    <property type="entry name" value="Peptidase_T2"/>
</dbReference>
<feature type="region of interest" description="Disordered" evidence="11">
    <location>
        <begin position="158"/>
        <end position="198"/>
    </location>
</feature>
<dbReference type="RefSeq" id="WP_008427525.1">
    <property type="nucleotide sequence ID" value="NZ_AOIA01000167.1"/>
</dbReference>
<evidence type="ECO:0000256" key="9">
    <source>
        <dbReference type="PIRSR" id="PIRSR600246-2"/>
    </source>
</evidence>
<feature type="site" description="Cleavage; by autolysis" evidence="10">
    <location>
        <begin position="197"/>
        <end position="198"/>
    </location>
</feature>
<evidence type="ECO:0000256" key="11">
    <source>
        <dbReference type="SAM" id="MobiDB-lite"/>
    </source>
</evidence>
<evidence type="ECO:0000256" key="7">
    <source>
        <dbReference type="ARBA" id="ARBA00049366"/>
    </source>
</evidence>
<dbReference type="Gene3D" id="3.60.20.30">
    <property type="entry name" value="(Glycosyl)asparaginase"/>
    <property type="match status" value="1"/>
</dbReference>
<name>L9WMV5_9EURY</name>
<comment type="caution">
    <text evidence="12">The sequence shown here is derived from an EMBL/GenBank/DDBJ whole genome shotgun (WGS) entry which is preliminary data.</text>
</comment>
<organism evidence="12 13">
    <name type="scientific">Natronococcus jeotgali DSM 18795</name>
    <dbReference type="NCBI Taxonomy" id="1227498"/>
    <lineage>
        <taxon>Archaea</taxon>
        <taxon>Methanobacteriati</taxon>
        <taxon>Methanobacteriota</taxon>
        <taxon>Stenosarchaea group</taxon>
        <taxon>Halobacteria</taxon>
        <taxon>Halobacteriales</taxon>
        <taxon>Natrialbaceae</taxon>
        <taxon>Natronococcus</taxon>
    </lineage>
</organism>
<gene>
    <name evidence="12" type="ORF">C492_22162</name>
</gene>
<dbReference type="PANTHER" id="PTHR10188:SF6">
    <property type="entry name" value="N(4)-(BETA-N-ACETYLGLUCOSAMINYL)-L-ASPARAGINASE"/>
    <property type="match status" value="1"/>
</dbReference>
<dbReference type="AlphaFoldDB" id="L9WMV5"/>
<evidence type="ECO:0000256" key="3">
    <source>
        <dbReference type="ARBA" id="ARBA00022801"/>
    </source>
</evidence>
<keyword evidence="3" id="KW-0378">Hydrolase</keyword>
<comment type="catalytic activity">
    <reaction evidence="7">
        <text>L-asparagine + H2O = L-aspartate + NH4(+)</text>
        <dbReference type="Rhea" id="RHEA:21016"/>
        <dbReference type="ChEBI" id="CHEBI:15377"/>
        <dbReference type="ChEBI" id="CHEBI:28938"/>
        <dbReference type="ChEBI" id="CHEBI:29991"/>
        <dbReference type="ChEBI" id="CHEBI:58048"/>
        <dbReference type="EC" id="3.5.1.1"/>
    </reaction>
</comment>
<evidence type="ECO:0000313" key="12">
    <source>
        <dbReference type="EMBL" id="ELY50526.1"/>
    </source>
</evidence>
<evidence type="ECO:0000256" key="6">
    <source>
        <dbReference type="ARBA" id="ARBA00044776"/>
    </source>
</evidence>
<dbReference type="InterPro" id="IPR029055">
    <property type="entry name" value="Ntn_hydrolases_N"/>
</dbReference>
<proteinExistence type="predicted"/>
<dbReference type="PANTHER" id="PTHR10188">
    <property type="entry name" value="L-ASPARAGINASE"/>
    <property type="match status" value="1"/>
</dbReference>
<evidence type="ECO:0000313" key="13">
    <source>
        <dbReference type="Proteomes" id="UP000011531"/>
    </source>
</evidence>
<keyword evidence="13" id="KW-1185">Reference proteome</keyword>
<evidence type="ECO:0000256" key="2">
    <source>
        <dbReference type="ARBA" id="ARBA00022670"/>
    </source>
</evidence>
<dbReference type="FunFam" id="3.60.20.30:FF:000001">
    <property type="entry name" value="Isoaspartyl peptidase/L-asparaginase"/>
    <property type="match status" value="1"/>
</dbReference>